<organism evidence="1 2">
    <name type="scientific">Entomophthora muscae</name>
    <dbReference type="NCBI Taxonomy" id="34485"/>
    <lineage>
        <taxon>Eukaryota</taxon>
        <taxon>Fungi</taxon>
        <taxon>Fungi incertae sedis</taxon>
        <taxon>Zoopagomycota</taxon>
        <taxon>Entomophthoromycotina</taxon>
        <taxon>Entomophthoromycetes</taxon>
        <taxon>Entomophthorales</taxon>
        <taxon>Entomophthoraceae</taxon>
        <taxon>Entomophthora</taxon>
    </lineage>
</organism>
<gene>
    <name evidence="1" type="ORF">DSO57_1001585</name>
</gene>
<accession>A0ACC2SAU5</accession>
<dbReference type="EMBL" id="QTSX02005683">
    <property type="protein sequence ID" value="KAJ9059514.1"/>
    <property type="molecule type" value="Genomic_DNA"/>
</dbReference>
<reference evidence="1" key="1">
    <citation type="submission" date="2022-04" db="EMBL/GenBank/DDBJ databases">
        <title>Genome of the entomopathogenic fungus Entomophthora muscae.</title>
        <authorList>
            <person name="Elya C."/>
            <person name="Lovett B.R."/>
            <person name="Lee E."/>
            <person name="Macias A.M."/>
            <person name="Hajek A.E."/>
            <person name="De Bivort B.L."/>
            <person name="Kasson M.T."/>
            <person name="De Fine Licht H.H."/>
            <person name="Stajich J.E."/>
        </authorList>
    </citation>
    <scope>NUCLEOTIDE SEQUENCE</scope>
    <source>
        <strain evidence="1">Berkeley</strain>
    </source>
</reference>
<protein>
    <submittedName>
        <fullName evidence="1">Uncharacterized protein</fullName>
    </submittedName>
</protein>
<evidence type="ECO:0000313" key="1">
    <source>
        <dbReference type="EMBL" id="KAJ9059514.1"/>
    </source>
</evidence>
<keyword evidence="2" id="KW-1185">Reference proteome</keyword>
<comment type="caution">
    <text evidence="1">The sequence shown here is derived from an EMBL/GenBank/DDBJ whole genome shotgun (WGS) entry which is preliminary data.</text>
</comment>
<dbReference type="Proteomes" id="UP001165960">
    <property type="component" value="Unassembled WGS sequence"/>
</dbReference>
<name>A0ACC2SAU5_9FUNG</name>
<evidence type="ECO:0000313" key="2">
    <source>
        <dbReference type="Proteomes" id="UP001165960"/>
    </source>
</evidence>
<proteinExistence type="predicted"/>
<sequence>MSYLLVAALGLNGTSALCALLVPLAYYVIGLRDRSVVERVSIRLQVGIGLVNGIKHIVSCLSLKGDDSVWCNFLGFLSSLLFHVYLCLNVCISVNLHLVVVSNRKPNRRWETCYWTASFVLPIALNFPLTIAGIFGKDRRGTCYIRHGPTTNGLLELVYLSLLPLGIVVYCLLVSAITFKKTEDSLEKMRSLIAITCLYQTTCFLSCIGATIAFMYHFFVGPVSTFLKVWAFWGLSTMGILNLIAFLADPLVFKSLSRLLLPQDKQADPNPVPSSYPISYHQLMHLKDASDPRTVSQGVMLKEFQTFL</sequence>